<evidence type="ECO:0000313" key="19">
    <source>
        <dbReference type="Proteomes" id="UP000796880"/>
    </source>
</evidence>
<name>A0A8K0H3W6_9ROSA</name>
<evidence type="ECO:0000313" key="18">
    <source>
        <dbReference type="EMBL" id="KAF3445048.1"/>
    </source>
</evidence>
<gene>
    <name evidence="18" type="ORF">FNV43_RR14741</name>
</gene>
<dbReference type="Pfam" id="PF00069">
    <property type="entry name" value="Pkinase"/>
    <property type="match status" value="1"/>
</dbReference>
<dbReference type="AlphaFoldDB" id="A0A8K0H3W6"/>
<evidence type="ECO:0000256" key="12">
    <source>
        <dbReference type="ARBA" id="ARBA00023180"/>
    </source>
</evidence>
<accession>A0A8K0H3W6</accession>
<comment type="catalytic activity">
    <reaction evidence="14">
        <text>L-threonyl-[protein] + ATP = O-phospho-L-threonyl-[protein] + ADP + H(+)</text>
        <dbReference type="Rhea" id="RHEA:46608"/>
        <dbReference type="Rhea" id="RHEA-COMP:11060"/>
        <dbReference type="Rhea" id="RHEA-COMP:11605"/>
        <dbReference type="ChEBI" id="CHEBI:15378"/>
        <dbReference type="ChEBI" id="CHEBI:30013"/>
        <dbReference type="ChEBI" id="CHEBI:30616"/>
        <dbReference type="ChEBI" id="CHEBI:61977"/>
        <dbReference type="ChEBI" id="CHEBI:456216"/>
    </reaction>
</comment>
<comment type="subcellular location">
    <subcellularLocation>
        <location evidence="1">Membrane</location>
        <topology evidence="1">Single-pass type I membrane protein</topology>
    </subcellularLocation>
</comment>
<evidence type="ECO:0000256" key="4">
    <source>
        <dbReference type="ARBA" id="ARBA00022692"/>
    </source>
</evidence>
<comment type="catalytic activity">
    <reaction evidence="13">
        <text>L-seryl-[protein] + ATP = O-phospho-L-seryl-[protein] + ADP + H(+)</text>
        <dbReference type="Rhea" id="RHEA:17989"/>
        <dbReference type="Rhea" id="RHEA-COMP:9863"/>
        <dbReference type="Rhea" id="RHEA-COMP:11604"/>
        <dbReference type="ChEBI" id="CHEBI:15378"/>
        <dbReference type="ChEBI" id="CHEBI:29999"/>
        <dbReference type="ChEBI" id="CHEBI:30616"/>
        <dbReference type="ChEBI" id="CHEBI:83421"/>
        <dbReference type="ChEBI" id="CHEBI:456216"/>
    </reaction>
</comment>
<evidence type="ECO:0000256" key="7">
    <source>
        <dbReference type="ARBA" id="ARBA00022777"/>
    </source>
</evidence>
<sequence length="761" mass="85340">MSLPLSMLIVPTIVLLKYTVAVAAIISDSEAPIAKPGCESHCGEVKIPYPFGIGGSGSCYFDEWYKIDCLNSTRNVTPLLTRASLEVLEISTEKGTLKVKSPIKFKKCPGKNEGEALNLTGSPFVFSQRWNIFIAASCGKLVSMISEMTARVACMSFCDKNTTDSSCSGMNCCQTNIPSNLMAYTIDFGNLNRGDLCKNYAFLVDQKWFQSRRYEDVAREMDSVPVVLEWNLLYNNLSIKEFGKLIDHEMDLIPHRRPVNVSTPYCITENTTPSVFNQTRIRCLCHEGFQGNPYINGCRDINECENDHDHHICKDALCKNLVGTYECYKKAGRNPTMKRLLLGVSVGSGLVSLLFGAWFLRKVMKKRRKLRRKQKYFKRNGGLLLQNQLCNSSGVVNVETVKLFNSKELEKATDRFNADRILGQGGQGTVYKGMLADGRIVAVKKSKIADDSQLVQFINEVVILSQINHRNVVKLLGCCLETEVPLLVYEFIPNGTLSHYIHGQNEEFPLTWEMRLRIAVEISGALSYLHYAASLPIYHRDIKSTNILLDDKYRAKIADFGTSRSVPVDQTHLTTLVHGTLGYLDPEYFQSSQFTDKSDVYSFGVVLVELLTGQRAISKKRSEEAVRSLATYFITSMQQSSLFDILDAHVLKGRKEDIMVVANLAKRCLNLNGRKRPTMKEVTVELEGIQMLKNTTKTTTVATDPNINAVNPQNYEEVEYVRTQSIEPWDDVVSTSTGSALDTCLVASSSQQLPLLPFKSW</sequence>
<dbReference type="InterPro" id="IPR000719">
    <property type="entry name" value="Prot_kinase_dom"/>
</dbReference>
<dbReference type="InterPro" id="IPR025287">
    <property type="entry name" value="WAK_GUB"/>
</dbReference>
<keyword evidence="4 15" id="KW-0812">Transmembrane</keyword>
<evidence type="ECO:0000256" key="11">
    <source>
        <dbReference type="ARBA" id="ARBA00023157"/>
    </source>
</evidence>
<evidence type="ECO:0000256" key="2">
    <source>
        <dbReference type="ARBA" id="ARBA00022527"/>
    </source>
</evidence>
<evidence type="ECO:0000256" key="16">
    <source>
        <dbReference type="SAM" id="SignalP"/>
    </source>
</evidence>
<feature type="signal peptide" evidence="16">
    <location>
        <begin position="1"/>
        <end position="23"/>
    </location>
</feature>
<keyword evidence="7" id="KW-0418">Kinase</keyword>
<dbReference type="PROSITE" id="PS00108">
    <property type="entry name" value="PROTEIN_KINASE_ST"/>
    <property type="match status" value="1"/>
</dbReference>
<reference evidence="18" key="1">
    <citation type="submission" date="2020-03" db="EMBL/GenBank/DDBJ databases">
        <title>A high-quality chromosome-level genome assembly of a woody plant with both climbing and erect habits, Rhamnella rubrinervis.</title>
        <authorList>
            <person name="Lu Z."/>
            <person name="Yang Y."/>
            <person name="Zhu X."/>
            <person name="Sun Y."/>
        </authorList>
    </citation>
    <scope>NUCLEOTIDE SEQUENCE</scope>
    <source>
        <strain evidence="18">BYM</strain>
        <tissue evidence="18">Leaf</tissue>
    </source>
</reference>
<feature type="domain" description="Protein kinase" evidence="17">
    <location>
        <begin position="416"/>
        <end position="692"/>
    </location>
</feature>
<evidence type="ECO:0000256" key="10">
    <source>
        <dbReference type="ARBA" id="ARBA00023136"/>
    </source>
</evidence>
<dbReference type="Proteomes" id="UP000796880">
    <property type="component" value="Unassembled WGS sequence"/>
</dbReference>
<keyword evidence="5 16" id="KW-0732">Signal</keyword>
<dbReference type="GO" id="GO:0005509">
    <property type="term" value="F:calcium ion binding"/>
    <property type="evidence" value="ECO:0007669"/>
    <property type="project" value="InterPro"/>
</dbReference>
<dbReference type="InterPro" id="IPR008271">
    <property type="entry name" value="Ser/Thr_kinase_AS"/>
</dbReference>
<dbReference type="GO" id="GO:0004674">
    <property type="term" value="F:protein serine/threonine kinase activity"/>
    <property type="evidence" value="ECO:0007669"/>
    <property type="project" value="UniProtKB-KW"/>
</dbReference>
<evidence type="ECO:0000256" key="3">
    <source>
        <dbReference type="ARBA" id="ARBA00022679"/>
    </source>
</evidence>
<dbReference type="SMART" id="SM00220">
    <property type="entry name" value="S_TKc"/>
    <property type="match status" value="1"/>
</dbReference>
<organism evidence="18 19">
    <name type="scientific">Rhamnella rubrinervis</name>
    <dbReference type="NCBI Taxonomy" id="2594499"/>
    <lineage>
        <taxon>Eukaryota</taxon>
        <taxon>Viridiplantae</taxon>
        <taxon>Streptophyta</taxon>
        <taxon>Embryophyta</taxon>
        <taxon>Tracheophyta</taxon>
        <taxon>Spermatophyta</taxon>
        <taxon>Magnoliopsida</taxon>
        <taxon>eudicotyledons</taxon>
        <taxon>Gunneridae</taxon>
        <taxon>Pentapetalae</taxon>
        <taxon>rosids</taxon>
        <taxon>fabids</taxon>
        <taxon>Rosales</taxon>
        <taxon>Rhamnaceae</taxon>
        <taxon>rhamnoid group</taxon>
        <taxon>Rhamneae</taxon>
        <taxon>Rhamnella</taxon>
    </lineage>
</organism>
<dbReference type="CDD" id="cd14066">
    <property type="entry name" value="STKc_IRAK"/>
    <property type="match status" value="1"/>
</dbReference>
<evidence type="ECO:0000256" key="8">
    <source>
        <dbReference type="ARBA" id="ARBA00022840"/>
    </source>
</evidence>
<dbReference type="InterPro" id="IPR011009">
    <property type="entry name" value="Kinase-like_dom_sf"/>
</dbReference>
<dbReference type="PROSITE" id="PS01187">
    <property type="entry name" value="EGF_CA"/>
    <property type="match status" value="1"/>
</dbReference>
<protein>
    <recommendedName>
        <fullName evidence="17">Protein kinase domain-containing protein</fullName>
    </recommendedName>
</protein>
<evidence type="ECO:0000256" key="14">
    <source>
        <dbReference type="ARBA" id="ARBA00047951"/>
    </source>
</evidence>
<dbReference type="OrthoDB" id="4062651at2759"/>
<evidence type="ECO:0000256" key="13">
    <source>
        <dbReference type="ARBA" id="ARBA00047558"/>
    </source>
</evidence>
<dbReference type="Gene3D" id="3.30.200.20">
    <property type="entry name" value="Phosphorylase Kinase, domain 1"/>
    <property type="match status" value="1"/>
</dbReference>
<evidence type="ECO:0000256" key="1">
    <source>
        <dbReference type="ARBA" id="ARBA00004479"/>
    </source>
</evidence>
<dbReference type="PANTHER" id="PTHR27005">
    <property type="entry name" value="WALL-ASSOCIATED RECEPTOR KINASE-LIKE 21"/>
    <property type="match status" value="1"/>
</dbReference>
<dbReference type="GO" id="GO:0005886">
    <property type="term" value="C:plasma membrane"/>
    <property type="evidence" value="ECO:0007669"/>
    <property type="project" value="TreeGrafter"/>
</dbReference>
<evidence type="ECO:0000256" key="6">
    <source>
        <dbReference type="ARBA" id="ARBA00022741"/>
    </source>
</evidence>
<comment type="caution">
    <text evidence="18">The sequence shown here is derived from an EMBL/GenBank/DDBJ whole genome shotgun (WGS) entry which is preliminary data.</text>
</comment>
<evidence type="ECO:0000256" key="9">
    <source>
        <dbReference type="ARBA" id="ARBA00022989"/>
    </source>
</evidence>
<dbReference type="EMBL" id="VOIH02000006">
    <property type="protein sequence ID" value="KAF3445048.1"/>
    <property type="molecule type" value="Genomic_DNA"/>
</dbReference>
<dbReference type="GO" id="GO:0007166">
    <property type="term" value="P:cell surface receptor signaling pathway"/>
    <property type="evidence" value="ECO:0007669"/>
    <property type="project" value="InterPro"/>
</dbReference>
<keyword evidence="19" id="KW-1185">Reference proteome</keyword>
<feature type="transmembrane region" description="Helical" evidence="15">
    <location>
        <begin position="340"/>
        <end position="360"/>
    </location>
</feature>
<dbReference type="CDD" id="cd00054">
    <property type="entry name" value="EGF_CA"/>
    <property type="match status" value="1"/>
</dbReference>
<dbReference type="PANTHER" id="PTHR27005:SF280">
    <property type="entry name" value="WALL-ASSOCIATED RECEPTOR KINASE-LIKE 8"/>
    <property type="match status" value="1"/>
</dbReference>
<dbReference type="SUPFAM" id="SSF56112">
    <property type="entry name" value="Protein kinase-like (PK-like)"/>
    <property type="match status" value="1"/>
</dbReference>
<proteinExistence type="predicted"/>
<keyword evidence="3" id="KW-0808">Transferase</keyword>
<keyword evidence="11" id="KW-1015">Disulfide bond</keyword>
<dbReference type="Gene3D" id="2.10.25.10">
    <property type="entry name" value="Laminin"/>
    <property type="match status" value="1"/>
</dbReference>
<dbReference type="FunFam" id="3.30.200.20:FF:000043">
    <property type="entry name" value="Wall-associated receptor kinase 2"/>
    <property type="match status" value="1"/>
</dbReference>
<dbReference type="InterPro" id="IPR018097">
    <property type="entry name" value="EGF_Ca-bd_CS"/>
</dbReference>
<dbReference type="InterPro" id="IPR045274">
    <property type="entry name" value="WAK-like"/>
</dbReference>
<evidence type="ECO:0000256" key="5">
    <source>
        <dbReference type="ARBA" id="ARBA00022729"/>
    </source>
</evidence>
<feature type="chain" id="PRO_5035457486" description="Protein kinase domain-containing protein" evidence="16">
    <location>
        <begin position="24"/>
        <end position="761"/>
    </location>
</feature>
<evidence type="ECO:0000256" key="15">
    <source>
        <dbReference type="SAM" id="Phobius"/>
    </source>
</evidence>
<keyword evidence="6" id="KW-0547">Nucleotide-binding</keyword>
<keyword evidence="2" id="KW-0723">Serine/threonine-protein kinase</keyword>
<keyword evidence="10 15" id="KW-0472">Membrane</keyword>
<keyword evidence="9 15" id="KW-1133">Transmembrane helix</keyword>
<dbReference type="Gene3D" id="1.10.510.10">
    <property type="entry name" value="Transferase(Phosphotransferase) domain 1"/>
    <property type="match status" value="1"/>
</dbReference>
<dbReference type="GO" id="GO:0005524">
    <property type="term" value="F:ATP binding"/>
    <property type="evidence" value="ECO:0007669"/>
    <property type="project" value="UniProtKB-KW"/>
</dbReference>
<dbReference type="FunFam" id="1.10.510.10:FF:000084">
    <property type="entry name" value="Wall-associated receptor kinase 2"/>
    <property type="match status" value="1"/>
</dbReference>
<dbReference type="Pfam" id="PF13947">
    <property type="entry name" value="GUB_WAK_bind"/>
    <property type="match status" value="1"/>
</dbReference>
<evidence type="ECO:0000259" key="17">
    <source>
        <dbReference type="PROSITE" id="PS50011"/>
    </source>
</evidence>
<dbReference type="GO" id="GO:0030247">
    <property type="term" value="F:polysaccharide binding"/>
    <property type="evidence" value="ECO:0007669"/>
    <property type="project" value="InterPro"/>
</dbReference>
<keyword evidence="8" id="KW-0067">ATP-binding</keyword>
<keyword evidence="12" id="KW-0325">Glycoprotein</keyword>
<dbReference type="PROSITE" id="PS50011">
    <property type="entry name" value="PROTEIN_KINASE_DOM"/>
    <property type="match status" value="1"/>
</dbReference>